<dbReference type="InterPro" id="IPR043429">
    <property type="entry name" value="ArtM/GltK/GlnP/TcyL/YhdX-like"/>
</dbReference>
<name>G5K4D7_9STRE</name>
<feature type="transmembrane region" description="Helical" evidence="8">
    <location>
        <begin position="73"/>
        <end position="96"/>
    </location>
</feature>
<evidence type="ECO:0000256" key="4">
    <source>
        <dbReference type="ARBA" id="ARBA00022692"/>
    </source>
</evidence>
<protein>
    <submittedName>
        <fullName evidence="10">ABC transporter, permease protein</fullName>
    </submittedName>
</protein>
<dbReference type="CDD" id="cd06261">
    <property type="entry name" value="TM_PBP2"/>
    <property type="match status" value="1"/>
</dbReference>
<sequence>MSSIFLTSGWSWYDHLISSVPKGKLFSWYAVLDAIPKLIERLPVTLGLTVAGAFLGLLLALLFAIVKINKVKILYPIQAVLVSFLRGTPILVQLMLTYYGIPLLLKYLNQTYGFQWNINAIPASVFAITAFAFNEAAYASETIRAAIQSVSSGEIEAAKSLGMTTLQIYKRVIIPNAAVIATPTLINGLIGLTKGTSLAFNAGIVEMFAQAQILGGSDYRYFERYISVALVYWAISIMIEQAGRLIENKMAIKSPVYSAQKEMGELR</sequence>
<feature type="domain" description="ABC transmembrane type-1" evidence="9">
    <location>
        <begin position="42"/>
        <end position="243"/>
    </location>
</feature>
<dbReference type="RefSeq" id="WP_008090068.1">
    <property type="nucleotide sequence ID" value="NZ_AEUX02000007.1"/>
</dbReference>
<dbReference type="OrthoDB" id="9805999at2"/>
<keyword evidence="2 8" id="KW-0813">Transport</keyword>
<dbReference type="GO" id="GO:0022857">
    <property type="term" value="F:transmembrane transporter activity"/>
    <property type="evidence" value="ECO:0007669"/>
    <property type="project" value="InterPro"/>
</dbReference>
<keyword evidence="4 8" id="KW-0812">Transmembrane</keyword>
<evidence type="ECO:0000256" key="6">
    <source>
        <dbReference type="ARBA" id="ARBA00022989"/>
    </source>
</evidence>
<dbReference type="eggNOG" id="COG0765">
    <property type="taxonomic scope" value="Bacteria"/>
</dbReference>
<dbReference type="InterPro" id="IPR010065">
    <property type="entry name" value="AA_ABC_transptr_permease_3TM"/>
</dbReference>
<keyword evidence="3" id="KW-1003">Cell membrane</keyword>
<comment type="similarity">
    <text evidence="8">Belongs to the binding-protein-dependent transport system permease family.</text>
</comment>
<dbReference type="PROSITE" id="PS50928">
    <property type="entry name" value="ABC_TM1"/>
    <property type="match status" value="1"/>
</dbReference>
<dbReference type="InterPro" id="IPR000515">
    <property type="entry name" value="MetI-like"/>
</dbReference>
<gene>
    <name evidence="10" type="ORF">STRIC_1657</name>
</gene>
<evidence type="ECO:0000313" key="10">
    <source>
        <dbReference type="EMBL" id="EHI69086.1"/>
    </source>
</evidence>
<dbReference type="Pfam" id="PF00528">
    <property type="entry name" value="BPD_transp_1"/>
    <property type="match status" value="1"/>
</dbReference>
<evidence type="ECO:0000256" key="7">
    <source>
        <dbReference type="ARBA" id="ARBA00023136"/>
    </source>
</evidence>
<organism evidence="10 11">
    <name type="scientific">Streptococcus ictaluri 707-05</name>
    <dbReference type="NCBI Taxonomy" id="764299"/>
    <lineage>
        <taxon>Bacteria</taxon>
        <taxon>Bacillati</taxon>
        <taxon>Bacillota</taxon>
        <taxon>Bacilli</taxon>
        <taxon>Lactobacillales</taxon>
        <taxon>Streptococcaceae</taxon>
        <taxon>Streptococcus</taxon>
    </lineage>
</organism>
<dbReference type="NCBIfam" id="TIGR01726">
    <property type="entry name" value="HEQRo_perm_3TM"/>
    <property type="match status" value="1"/>
</dbReference>
<reference evidence="10 11" key="1">
    <citation type="journal article" date="2014" name="Int. J. Syst. Evol. Microbiol.">
        <title>Phylogenomics and the dynamic genome evolution of the genus Streptococcus.</title>
        <authorList>
            <consortium name="The Broad Institute Genome Sequencing Platform"/>
            <person name="Richards V.P."/>
            <person name="Palmer S.R."/>
            <person name="Pavinski Bitar P.D."/>
            <person name="Qin X."/>
            <person name="Weinstock G.M."/>
            <person name="Highlander S.K."/>
            <person name="Town C.D."/>
            <person name="Burne R.A."/>
            <person name="Stanhope M.J."/>
        </authorList>
    </citation>
    <scope>NUCLEOTIDE SEQUENCE [LARGE SCALE GENOMIC DNA]</scope>
    <source>
        <strain evidence="10 11">707-05</strain>
    </source>
</reference>
<dbReference type="GO" id="GO:0043190">
    <property type="term" value="C:ATP-binding cassette (ABC) transporter complex"/>
    <property type="evidence" value="ECO:0007669"/>
    <property type="project" value="InterPro"/>
</dbReference>
<evidence type="ECO:0000256" key="3">
    <source>
        <dbReference type="ARBA" id="ARBA00022475"/>
    </source>
</evidence>
<dbReference type="PANTHER" id="PTHR30614:SF0">
    <property type="entry name" value="L-CYSTINE TRANSPORT SYSTEM PERMEASE PROTEIN TCYL"/>
    <property type="match status" value="1"/>
</dbReference>
<dbReference type="InterPro" id="IPR035906">
    <property type="entry name" value="MetI-like_sf"/>
</dbReference>
<dbReference type="SUPFAM" id="SSF161098">
    <property type="entry name" value="MetI-like"/>
    <property type="match status" value="1"/>
</dbReference>
<dbReference type="EMBL" id="AEUX02000007">
    <property type="protein sequence ID" value="EHI69086.1"/>
    <property type="molecule type" value="Genomic_DNA"/>
</dbReference>
<evidence type="ECO:0000256" key="8">
    <source>
        <dbReference type="RuleBase" id="RU363032"/>
    </source>
</evidence>
<accession>G5K4D7</accession>
<keyword evidence="11" id="KW-1185">Reference proteome</keyword>
<evidence type="ECO:0000259" key="9">
    <source>
        <dbReference type="PROSITE" id="PS50928"/>
    </source>
</evidence>
<dbReference type="Proteomes" id="UP000003330">
    <property type="component" value="Unassembled WGS sequence"/>
</dbReference>
<evidence type="ECO:0000256" key="2">
    <source>
        <dbReference type="ARBA" id="ARBA00022448"/>
    </source>
</evidence>
<proteinExistence type="inferred from homology"/>
<dbReference type="AlphaFoldDB" id="G5K4D7"/>
<evidence type="ECO:0000313" key="11">
    <source>
        <dbReference type="Proteomes" id="UP000003330"/>
    </source>
</evidence>
<evidence type="ECO:0000256" key="1">
    <source>
        <dbReference type="ARBA" id="ARBA00004651"/>
    </source>
</evidence>
<dbReference type="PANTHER" id="PTHR30614">
    <property type="entry name" value="MEMBRANE COMPONENT OF AMINO ACID ABC TRANSPORTER"/>
    <property type="match status" value="1"/>
</dbReference>
<keyword evidence="5" id="KW-0029">Amino-acid transport</keyword>
<feature type="transmembrane region" description="Helical" evidence="8">
    <location>
        <begin position="116"/>
        <end position="134"/>
    </location>
</feature>
<keyword evidence="6 8" id="KW-1133">Transmembrane helix</keyword>
<evidence type="ECO:0000256" key="5">
    <source>
        <dbReference type="ARBA" id="ARBA00022970"/>
    </source>
</evidence>
<keyword evidence="7 8" id="KW-0472">Membrane</keyword>
<dbReference type="Gene3D" id="1.10.3720.10">
    <property type="entry name" value="MetI-like"/>
    <property type="match status" value="1"/>
</dbReference>
<comment type="subcellular location">
    <subcellularLocation>
        <location evidence="1 8">Cell membrane</location>
        <topology evidence="1 8">Multi-pass membrane protein</topology>
    </subcellularLocation>
</comment>
<dbReference type="STRING" id="764299.STRIC_1657"/>
<dbReference type="GO" id="GO:0006865">
    <property type="term" value="P:amino acid transport"/>
    <property type="evidence" value="ECO:0007669"/>
    <property type="project" value="UniProtKB-KW"/>
</dbReference>
<comment type="caution">
    <text evidence="10">The sequence shown here is derived from an EMBL/GenBank/DDBJ whole genome shotgun (WGS) entry which is preliminary data.</text>
</comment>
<feature type="transmembrane region" description="Helical" evidence="8">
    <location>
        <begin position="46"/>
        <end position="66"/>
    </location>
</feature>